<gene>
    <name evidence="3" type="ORF">FB45DRAFT_1027212</name>
</gene>
<feature type="region of interest" description="Disordered" evidence="1">
    <location>
        <begin position="140"/>
        <end position="179"/>
    </location>
</feature>
<feature type="compositionally biased region" description="Polar residues" evidence="1">
    <location>
        <begin position="163"/>
        <end position="179"/>
    </location>
</feature>
<reference evidence="3" key="1">
    <citation type="submission" date="2023-03" db="EMBL/GenBank/DDBJ databases">
        <title>Massive genome expansion in bonnet fungi (Mycena s.s.) driven by repeated elements and novel gene families across ecological guilds.</title>
        <authorList>
            <consortium name="Lawrence Berkeley National Laboratory"/>
            <person name="Harder C.B."/>
            <person name="Miyauchi S."/>
            <person name="Viragh M."/>
            <person name="Kuo A."/>
            <person name="Thoen E."/>
            <person name="Andreopoulos B."/>
            <person name="Lu D."/>
            <person name="Skrede I."/>
            <person name="Drula E."/>
            <person name="Henrissat B."/>
            <person name="Morin E."/>
            <person name="Kohler A."/>
            <person name="Barry K."/>
            <person name="LaButti K."/>
            <person name="Morin E."/>
            <person name="Salamov A."/>
            <person name="Lipzen A."/>
            <person name="Mereny Z."/>
            <person name="Hegedus B."/>
            <person name="Baldrian P."/>
            <person name="Stursova M."/>
            <person name="Weitz H."/>
            <person name="Taylor A."/>
            <person name="Grigoriev I.V."/>
            <person name="Nagy L.G."/>
            <person name="Martin F."/>
            <person name="Kauserud H."/>
        </authorList>
    </citation>
    <scope>NUCLEOTIDE SEQUENCE</scope>
    <source>
        <strain evidence="3">9284</strain>
    </source>
</reference>
<sequence length="200" mass="19805">MVGTLFNLIALAAVTKLVAAAPAPELVTVTVPQFFNAESTALQAAVVGVDSNGHTTYALKQDEMEGSSTAAFITGTLVAGGDPAVADYTLSFTSQGLTLVAGFDCNLQSGGAVCTGVDDSAKGPQTATLSVTQLVLDVPGPSASASATPASGSTSPANGSSSQPTGSAPAQPTESKPSSAQTLSASAFMLISPLLTYYLL</sequence>
<protein>
    <submittedName>
        <fullName evidence="3">Uncharacterized protein</fullName>
    </submittedName>
</protein>
<feature type="compositionally biased region" description="Low complexity" evidence="1">
    <location>
        <begin position="140"/>
        <end position="162"/>
    </location>
</feature>
<proteinExistence type="predicted"/>
<dbReference type="AlphaFoldDB" id="A0AAD7BYV3"/>
<name>A0AAD7BYV3_9AGAR</name>
<feature type="chain" id="PRO_5041982219" evidence="2">
    <location>
        <begin position="21"/>
        <end position="200"/>
    </location>
</feature>
<evidence type="ECO:0000313" key="3">
    <source>
        <dbReference type="EMBL" id="KAJ7633105.1"/>
    </source>
</evidence>
<comment type="caution">
    <text evidence="3">The sequence shown here is derived from an EMBL/GenBank/DDBJ whole genome shotgun (WGS) entry which is preliminary data.</text>
</comment>
<dbReference type="Proteomes" id="UP001221142">
    <property type="component" value="Unassembled WGS sequence"/>
</dbReference>
<accession>A0AAD7BYV3</accession>
<keyword evidence="2" id="KW-0732">Signal</keyword>
<evidence type="ECO:0000256" key="1">
    <source>
        <dbReference type="SAM" id="MobiDB-lite"/>
    </source>
</evidence>
<organism evidence="3 4">
    <name type="scientific">Roridomyces roridus</name>
    <dbReference type="NCBI Taxonomy" id="1738132"/>
    <lineage>
        <taxon>Eukaryota</taxon>
        <taxon>Fungi</taxon>
        <taxon>Dikarya</taxon>
        <taxon>Basidiomycota</taxon>
        <taxon>Agaricomycotina</taxon>
        <taxon>Agaricomycetes</taxon>
        <taxon>Agaricomycetidae</taxon>
        <taxon>Agaricales</taxon>
        <taxon>Marasmiineae</taxon>
        <taxon>Mycenaceae</taxon>
        <taxon>Roridomyces</taxon>
    </lineage>
</organism>
<evidence type="ECO:0000313" key="4">
    <source>
        <dbReference type="Proteomes" id="UP001221142"/>
    </source>
</evidence>
<keyword evidence="4" id="KW-1185">Reference proteome</keyword>
<evidence type="ECO:0000256" key="2">
    <source>
        <dbReference type="SAM" id="SignalP"/>
    </source>
</evidence>
<feature type="signal peptide" evidence="2">
    <location>
        <begin position="1"/>
        <end position="20"/>
    </location>
</feature>
<dbReference type="EMBL" id="JARKIF010000008">
    <property type="protein sequence ID" value="KAJ7633105.1"/>
    <property type="molecule type" value="Genomic_DNA"/>
</dbReference>